<feature type="domain" description="ABC transporter" evidence="10">
    <location>
        <begin position="633"/>
        <end position="840"/>
    </location>
</feature>
<feature type="transmembrane region" description="Helical" evidence="9">
    <location>
        <begin position="283"/>
        <end position="302"/>
    </location>
</feature>
<dbReference type="GO" id="GO:0140359">
    <property type="term" value="F:ABC-type transporter activity"/>
    <property type="evidence" value="ECO:0007669"/>
    <property type="project" value="InterPro"/>
</dbReference>
<dbReference type="Gene3D" id="3.40.50.300">
    <property type="entry name" value="P-loop containing nucleotide triphosphate hydrolases"/>
    <property type="match status" value="2"/>
</dbReference>
<evidence type="ECO:0000256" key="8">
    <source>
        <dbReference type="SAM" id="MobiDB-lite"/>
    </source>
</evidence>
<feature type="compositionally biased region" description="Basic and acidic residues" evidence="8">
    <location>
        <begin position="600"/>
        <end position="609"/>
    </location>
</feature>
<evidence type="ECO:0000256" key="6">
    <source>
        <dbReference type="ARBA" id="ARBA00022989"/>
    </source>
</evidence>
<dbReference type="Gene3D" id="1.20.1560.10">
    <property type="entry name" value="ABC transporter type 1, transmembrane domain"/>
    <property type="match status" value="2"/>
</dbReference>
<feature type="transmembrane region" description="Helical" evidence="9">
    <location>
        <begin position="524"/>
        <end position="548"/>
    </location>
</feature>
<feature type="transmembrane region" description="Helical" evidence="9">
    <location>
        <begin position="111"/>
        <end position="133"/>
    </location>
</feature>
<feature type="compositionally biased region" description="Polar residues" evidence="8">
    <location>
        <begin position="957"/>
        <end position="978"/>
    </location>
</feature>
<dbReference type="SUPFAM" id="SSF90123">
    <property type="entry name" value="ABC transporter transmembrane region"/>
    <property type="match status" value="2"/>
</dbReference>
<accession>A0A0L7LTB6</accession>
<feature type="transmembrane region" description="Helical" evidence="9">
    <location>
        <begin position="76"/>
        <end position="99"/>
    </location>
</feature>
<evidence type="ECO:0000256" key="7">
    <source>
        <dbReference type="ARBA" id="ARBA00023136"/>
    </source>
</evidence>
<evidence type="ECO:0000313" key="13">
    <source>
        <dbReference type="Proteomes" id="UP000037510"/>
    </source>
</evidence>
<evidence type="ECO:0000256" key="5">
    <source>
        <dbReference type="ARBA" id="ARBA00022840"/>
    </source>
</evidence>
<proteinExistence type="predicted"/>
<feature type="region of interest" description="Disordered" evidence="8">
    <location>
        <begin position="957"/>
        <end position="984"/>
    </location>
</feature>
<dbReference type="GO" id="GO:0005524">
    <property type="term" value="F:ATP binding"/>
    <property type="evidence" value="ECO:0007669"/>
    <property type="project" value="UniProtKB-KW"/>
</dbReference>
<dbReference type="EMBL" id="JTDY01000127">
    <property type="protein sequence ID" value="KOB78708.1"/>
    <property type="molecule type" value="Genomic_DNA"/>
</dbReference>
<feature type="transmembrane region" description="Helical" evidence="9">
    <location>
        <begin position="404"/>
        <end position="424"/>
    </location>
</feature>
<feature type="region of interest" description="Disordered" evidence="8">
    <location>
        <begin position="600"/>
        <end position="625"/>
    </location>
</feature>
<evidence type="ECO:0000259" key="10">
    <source>
        <dbReference type="PROSITE" id="PS50893"/>
    </source>
</evidence>
<feature type="domain" description="ABC transmembrane type-1" evidence="11">
    <location>
        <begin position="236"/>
        <end position="549"/>
    </location>
</feature>
<evidence type="ECO:0000259" key="11">
    <source>
        <dbReference type="PROSITE" id="PS50929"/>
    </source>
</evidence>
<comment type="caution">
    <text evidence="12">The sequence shown here is derived from an EMBL/GenBank/DDBJ whole genome shotgun (WGS) entry which is preliminary data.</text>
</comment>
<protein>
    <submittedName>
        <fullName evidence="12">Putative ATP-binding cassette transporter sub-family C member 8</fullName>
    </submittedName>
</protein>
<feature type="compositionally biased region" description="Acidic residues" evidence="8">
    <location>
        <begin position="610"/>
        <end position="623"/>
    </location>
</feature>
<dbReference type="Pfam" id="PF00664">
    <property type="entry name" value="ABC_membrane"/>
    <property type="match status" value="2"/>
</dbReference>
<dbReference type="InterPro" id="IPR003593">
    <property type="entry name" value="AAA+_ATPase"/>
</dbReference>
<dbReference type="GO" id="GO:0016020">
    <property type="term" value="C:membrane"/>
    <property type="evidence" value="ECO:0007669"/>
    <property type="project" value="UniProtKB-SubCell"/>
</dbReference>
<comment type="subcellular location">
    <subcellularLocation>
        <location evidence="1">Membrane</location>
    </subcellularLocation>
</comment>
<feature type="transmembrane region" description="Helical" evidence="9">
    <location>
        <begin position="45"/>
        <end position="69"/>
    </location>
</feature>
<sequence>MKVGIPDRQIKRWRGQNFRGIASLILGAVWCCGAAMALLRPADTVRLVASLMAPLAWLAAAVFHVALWSRHTTANILYLAIYWLLSAAASAAILYQHIATVPGKTSNHMQIYIQGLSMLLSALISAVDCRCFYDEIINRYENNRKSSAESKNIAYKHSDVHFYSRISYFWLNPLLYKGYVEPLEENDFGEIPENERSKKDYDNFSRIFSKQNTKTNMEKPNIWQCYYRKVWPNFYIAGILKLCGDMISMVPALGLAVIIQYIVDHDVIIYDTGTHVTIEEYFNNGYVMLLIVTLALISQAFLSQNSTHLVTVEGMRLKTALQAVVYNKCMRLAPWSSRDANIDEDSPLLHSYEDSATTRSGLLTNLVSQDTYNIMSCVWICHYIWAIPLKIAVILYLLYRKLGISAIIGTAVSVIMITPLQFYIGYKLSENSNEVSKCTDHRISKMTEILQGINVIKLYVWEDLFKEKILHLREMELKLLNKDSIYWSFLTFTTQISTTLITVITFSTYYFIEKNTGLTAVNVFAGLAFFNQLTVPLLILPVTVLMVIQAVVSTRRIRDFIELPEANNLTAEGYFDDFKKLDKFNDAFVENSPVEEVTFWDKDDEKEVGDTENDDNFSDDETTDPLSKSDIVVTFKNAAFNWGIKDDLLLEIDCLDIPSGKLIMVVGGTSSGKSSFLSAILGEMFLERGDIKGSVRDNIVMDNPWCQRRYARVLRATALRPDLQLLPEGDATKLGSLGAPLSGGQRIRVCVARALYSPAKLLALDEPLGALDAALARHVVARGLVPAARAGRTVILATNRLELMHYADLILVMEDGRVAGFGRAGSDGNGVLARWAHRAGEARAAAVRTGAGPPGGTARERSRLVRALSRARFSRCISDDTMLEINEAAGAHLLAEVPTCVGGSWRRATLHPRPSLSRQWRRDVRRAVSADEAKVTLQSEASHLSTTENAAETVLNSLNPNGVDTNPSIVPEESTNPKQDGEEAISEKLPTAISRWAQLMLLCVAAMLVNAVAAPWSILALAPAVLCYLMLQSLYLSNARELQRSEARSAAGVVSLCAETLTGGATVRAGRLQSRMRTAFMGRLDTNHNVLLLLNAANRWLGLSLDLVGAASVCVSLGVALYGRNAATAGLAGAYSLLLPAYLAHLAKCRADLDQQLAALERVHVDTNIPSGWQRNGKIQFENVSIRHEPGSLPILNNVNLTVGPGEKLAICGRSGSGKSTLLLSCVGATTISSGRILLDGEDIARVPLRTLRHRVVVLPQDPAMFSGTLRENLDPLAVHTDEEIWQCLRALHWYSRLHGQDGSTSLQFGADFYLTNIAMLSLLFKSLVKCLTFKC</sequence>
<dbReference type="Pfam" id="PF00005">
    <property type="entry name" value="ABC_tran"/>
    <property type="match status" value="2"/>
</dbReference>
<evidence type="ECO:0000256" key="1">
    <source>
        <dbReference type="ARBA" id="ARBA00004370"/>
    </source>
</evidence>
<feature type="transmembrane region" description="Helical" evidence="9">
    <location>
        <begin position="485"/>
        <end position="512"/>
    </location>
</feature>
<dbReference type="SUPFAM" id="SSF52540">
    <property type="entry name" value="P-loop containing nucleoside triphosphate hydrolases"/>
    <property type="match status" value="2"/>
</dbReference>
<evidence type="ECO:0000256" key="4">
    <source>
        <dbReference type="ARBA" id="ARBA00022741"/>
    </source>
</evidence>
<keyword evidence="7 9" id="KW-0472">Membrane</keyword>
<dbReference type="PANTHER" id="PTHR24223">
    <property type="entry name" value="ATP-BINDING CASSETTE SUB-FAMILY C"/>
    <property type="match status" value="1"/>
</dbReference>
<name>A0A0L7LTB6_OPEBR</name>
<dbReference type="PROSITE" id="PS50893">
    <property type="entry name" value="ABC_TRANSPORTER_2"/>
    <property type="match status" value="1"/>
</dbReference>
<dbReference type="PANTHER" id="PTHR24223:SF461">
    <property type="entry name" value="ATP-BINDING CASSETTE SUB-FAMILY C MEMBER SUR"/>
    <property type="match status" value="1"/>
</dbReference>
<dbReference type="SMART" id="SM00382">
    <property type="entry name" value="AAA"/>
    <property type="match status" value="2"/>
</dbReference>
<gene>
    <name evidence="12" type="ORF">OBRU01_01838</name>
</gene>
<feature type="transmembrane region" description="Helical" evidence="9">
    <location>
        <begin position="377"/>
        <end position="398"/>
    </location>
</feature>
<keyword evidence="2" id="KW-0813">Transport</keyword>
<keyword evidence="13" id="KW-1185">Reference proteome</keyword>
<dbReference type="Proteomes" id="UP000037510">
    <property type="component" value="Unassembled WGS sequence"/>
</dbReference>
<dbReference type="InterPro" id="IPR050173">
    <property type="entry name" value="ABC_transporter_C-like"/>
</dbReference>
<dbReference type="GO" id="GO:0016887">
    <property type="term" value="F:ATP hydrolysis activity"/>
    <property type="evidence" value="ECO:0007669"/>
    <property type="project" value="InterPro"/>
</dbReference>
<dbReference type="FunFam" id="1.20.1560.10:FF:000006">
    <property type="entry name" value="ATP-binding cassette, sub-family C (CFTR/MRP), member 9"/>
    <property type="match status" value="1"/>
</dbReference>
<dbReference type="InterPro" id="IPR036640">
    <property type="entry name" value="ABC1_TM_sf"/>
</dbReference>
<evidence type="ECO:0000256" key="2">
    <source>
        <dbReference type="ARBA" id="ARBA00022448"/>
    </source>
</evidence>
<keyword evidence="5 12" id="KW-0067">ATP-binding</keyword>
<evidence type="ECO:0000256" key="9">
    <source>
        <dbReference type="SAM" id="Phobius"/>
    </source>
</evidence>
<keyword evidence="6 9" id="KW-1133">Transmembrane helix</keyword>
<keyword evidence="4" id="KW-0547">Nucleotide-binding</keyword>
<dbReference type="InterPro" id="IPR003439">
    <property type="entry name" value="ABC_transporter-like_ATP-bd"/>
</dbReference>
<organism evidence="12 13">
    <name type="scientific">Operophtera brumata</name>
    <name type="common">Winter moth</name>
    <name type="synonym">Phalaena brumata</name>
    <dbReference type="NCBI Taxonomy" id="104452"/>
    <lineage>
        <taxon>Eukaryota</taxon>
        <taxon>Metazoa</taxon>
        <taxon>Ecdysozoa</taxon>
        <taxon>Arthropoda</taxon>
        <taxon>Hexapoda</taxon>
        <taxon>Insecta</taxon>
        <taxon>Pterygota</taxon>
        <taxon>Neoptera</taxon>
        <taxon>Endopterygota</taxon>
        <taxon>Lepidoptera</taxon>
        <taxon>Glossata</taxon>
        <taxon>Ditrysia</taxon>
        <taxon>Geometroidea</taxon>
        <taxon>Geometridae</taxon>
        <taxon>Larentiinae</taxon>
        <taxon>Operophtera</taxon>
    </lineage>
</organism>
<dbReference type="InterPro" id="IPR027417">
    <property type="entry name" value="P-loop_NTPase"/>
</dbReference>
<feature type="domain" description="ABC transmembrane type-1" evidence="11">
    <location>
        <begin position="983"/>
        <end position="1139"/>
    </location>
</feature>
<dbReference type="STRING" id="104452.A0A0L7LTB6"/>
<dbReference type="CDD" id="cd18591">
    <property type="entry name" value="ABC_6TM_SUR1_D1_like"/>
    <property type="match status" value="1"/>
</dbReference>
<evidence type="ECO:0000313" key="12">
    <source>
        <dbReference type="EMBL" id="KOB78708.1"/>
    </source>
</evidence>
<dbReference type="InterPro" id="IPR011527">
    <property type="entry name" value="ABC1_TM_dom"/>
</dbReference>
<reference evidence="12 13" key="1">
    <citation type="journal article" date="2015" name="Genome Biol. Evol.">
        <title>The genome of winter moth (Operophtera brumata) provides a genomic perspective on sexual dimorphism and phenology.</title>
        <authorList>
            <person name="Derks M.F."/>
            <person name="Smit S."/>
            <person name="Salis L."/>
            <person name="Schijlen E."/>
            <person name="Bossers A."/>
            <person name="Mateman C."/>
            <person name="Pijl A.S."/>
            <person name="de Ridder D."/>
            <person name="Groenen M.A."/>
            <person name="Visser M.E."/>
            <person name="Megens H.J."/>
        </authorList>
    </citation>
    <scope>NUCLEOTIDE SEQUENCE [LARGE SCALE GENOMIC DNA]</scope>
    <source>
        <strain evidence="12">WM2013NL</strain>
        <tissue evidence="12">Head and thorax</tissue>
    </source>
</reference>
<keyword evidence="3 9" id="KW-0812">Transmembrane</keyword>
<evidence type="ECO:0000256" key="3">
    <source>
        <dbReference type="ARBA" id="ARBA00022692"/>
    </source>
</evidence>
<dbReference type="PROSITE" id="PS50929">
    <property type="entry name" value="ABC_TM1F"/>
    <property type="match status" value="2"/>
</dbReference>
<feature type="transmembrane region" description="Helical" evidence="9">
    <location>
        <begin position="21"/>
        <end position="39"/>
    </location>
</feature>